<sequence>MSKASQLIVIVAALILLVGAGGCGLKLVTQPGSSSTASDDAAVIPGDTVAQQVGGRGTAEEWIKANTPTYKFDGENLQFMQSVALRCGGDALAYEFTFDSRNGGYGNRINEALDGVKTSHTIRVTVQKDIVAVAVTDNRYNEMTGQFGELTTDTATEERCL</sequence>
<reference evidence="1 2" key="1">
    <citation type="journal article" date="2016" name="Nat. Commun.">
        <title>Thousands of microbial genomes shed light on interconnected biogeochemical processes in an aquifer system.</title>
        <authorList>
            <person name="Anantharaman K."/>
            <person name="Brown C.T."/>
            <person name="Hug L.A."/>
            <person name="Sharon I."/>
            <person name="Castelle C.J."/>
            <person name="Probst A.J."/>
            <person name="Thomas B.C."/>
            <person name="Singh A."/>
            <person name="Wilkins M.J."/>
            <person name="Karaoz U."/>
            <person name="Brodie E.L."/>
            <person name="Williams K.H."/>
            <person name="Hubbard S.S."/>
            <person name="Banfield J.F."/>
        </authorList>
    </citation>
    <scope>NUCLEOTIDE SEQUENCE [LARGE SCALE GENOMIC DNA]</scope>
</reference>
<evidence type="ECO:0000313" key="1">
    <source>
        <dbReference type="EMBL" id="OGB85112.1"/>
    </source>
</evidence>
<evidence type="ECO:0000313" key="2">
    <source>
        <dbReference type="Proteomes" id="UP000179010"/>
    </source>
</evidence>
<name>A0A1F4PPY4_UNCK3</name>
<gene>
    <name evidence="1" type="ORF">A2994_03705</name>
</gene>
<proteinExistence type="predicted"/>
<dbReference type="STRING" id="1798539.A2994_03705"/>
<protein>
    <submittedName>
        <fullName evidence="1">Uncharacterized protein</fullName>
    </submittedName>
</protein>
<comment type="caution">
    <text evidence="1">The sequence shown here is derived from an EMBL/GenBank/DDBJ whole genome shotgun (WGS) entry which is preliminary data.</text>
</comment>
<dbReference type="EMBL" id="METE01000010">
    <property type="protein sequence ID" value="OGB85112.1"/>
    <property type="molecule type" value="Genomic_DNA"/>
</dbReference>
<accession>A0A1F4PPY4</accession>
<dbReference type="Proteomes" id="UP000179010">
    <property type="component" value="Unassembled WGS sequence"/>
</dbReference>
<dbReference type="AlphaFoldDB" id="A0A1F4PPY4"/>
<organism evidence="1 2">
    <name type="scientific">candidate division Kazan bacterium RIFCSPLOWO2_01_FULL_48_13</name>
    <dbReference type="NCBI Taxonomy" id="1798539"/>
    <lineage>
        <taxon>Bacteria</taxon>
        <taxon>Bacteria division Kazan-3B-28</taxon>
    </lineage>
</organism>
<dbReference type="PROSITE" id="PS51257">
    <property type="entry name" value="PROKAR_LIPOPROTEIN"/>
    <property type="match status" value="1"/>
</dbReference>